<reference evidence="6 7" key="1">
    <citation type="journal article" date="2017" name="Genome Announc.">
        <title>Genome sequence of the saprophytic ascomycete Epicoccum nigrum ICMP 19927 strain isolated from New Zealand.</title>
        <authorList>
            <person name="Fokin M."/>
            <person name="Fleetwood D."/>
            <person name="Weir B.S."/>
            <person name="Villas-Boas S.G."/>
        </authorList>
    </citation>
    <scope>NUCLEOTIDE SEQUENCE [LARGE SCALE GENOMIC DNA]</scope>
    <source>
        <strain evidence="6 7">ICMP 19927</strain>
    </source>
</reference>
<dbReference type="SUPFAM" id="SSF47336">
    <property type="entry name" value="ACP-like"/>
    <property type="match status" value="4"/>
</dbReference>
<dbReference type="EMBL" id="KZ107840">
    <property type="protein sequence ID" value="OSS51462.1"/>
    <property type="molecule type" value="Genomic_DNA"/>
</dbReference>
<dbReference type="CDD" id="cd19545">
    <property type="entry name" value="FUM14_C_NRPS-like"/>
    <property type="match status" value="1"/>
</dbReference>
<feature type="domain" description="Carrier" evidence="5">
    <location>
        <begin position="545"/>
        <end position="621"/>
    </location>
</feature>
<dbReference type="Pfam" id="PF00550">
    <property type="entry name" value="PP-binding"/>
    <property type="match status" value="4"/>
</dbReference>
<dbReference type="FunFam" id="3.40.50.12780:FF:000014">
    <property type="entry name" value="Nonribosomal peptide synthetase 1"/>
    <property type="match status" value="1"/>
</dbReference>
<evidence type="ECO:0000256" key="4">
    <source>
        <dbReference type="ARBA" id="ARBA00029454"/>
    </source>
</evidence>
<dbReference type="NCBIfam" id="TIGR01733">
    <property type="entry name" value="AA-adenyl-dom"/>
    <property type="match status" value="3"/>
</dbReference>
<dbReference type="Gene3D" id="3.30.559.10">
    <property type="entry name" value="Chloramphenicol acetyltransferase-like domain"/>
    <property type="match status" value="4"/>
</dbReference>
<name>A0A1Y2M659_EPING</name>
<dbReference type="InterPro" id="IPR006162">
    <property type="entry name" value="Ppantetheine_attach_site"/>
</dbReference>
<keyword evidence="1" id="KW-0596">Phosphopantetheine</keyword>
<dbReference type="GO" id="GO:0005737">
    <property type="term" value="C:cytoplasm"/>
    <property type="evidence" value="ECO:0007669"/>
    <property type="project" value="TreeGrafter"/>
</dbReference>
<dbReference type="PANTHER" id="PTHR45527:SF3">
    <property type="entry name" value="SIDEROPHORE SYNTHETASE (EUROFUNG)"/>
    <property type="match status" value="1"/>
</dbReference>
<dbReference type="InterPro" id="IPR023213">
    <property type="entry name" value="CAT-like_dom_sf"/>
</dbReference>
<dbReference type="InterPro" id="IPR001242">
    <property type="entry name" value="Condensation_dom"/>
</dbReference>
<dbReference type="Proteomes" id="UP000193240">
    <property type="component" value="Unassembled WGS sequence"/>
</dbReference>
<evidence type="ECO:0000259" key="5">
    <source>
        <dbReference type="PROSITE" id="PS50075"/>
    </source>
</evidence>
<dbReference type="Gene3D" id="3.40.50.12780">
    <property type="entry name" value="N-terminal domain of ligase-like"/>
    <property type="match status" value="3"/>
</dbReference>
<gene>
    <name evidence="6" type="ORF">B5807_04029</name>
</gene>
<feature type="domain" description="Carrier" evidence="5">
    <location>
        <begin position="1612"/>
        <end position="1688"/>
    </location>
</feature>
<keyword evidence="3" id="KW-0436">Ligase</keyword>
<dbReference type="InterPro" id="IPR010071">
    <property type="entry name" value="AA_adenyl_dom"/>
</dbReference>
<keyword evidence="2" id="KW-0597">Phosphoprotein</keyword>
<dbReference type="InterPro" id="IPR036736">
    <property type="entry name" value="ACP-like_sf"/>
</dbReference>
<dbReference type="CDD" id="cd05918">
    <property type="entry name" value="A_NRPS_SidN3_like"/>
    <property type="match status" value="3"/>
</dbReference>
<dbReference type="PANTHER" id="PTHR45527">
    <property type="entry name" value="NONRIBOSOMAL PEPTIDE SYNTHETASE"/>
    <property type="match status" value="1"/>
</dbReference>
<dbReference type="NCBIfam" id="NF003417">
    <property type="entry name" value="PRK04813.1"/>
    <property type="match status" value="3"/>
</dbReference>
<dbReference type="OMA" id="DHEIAMM"/>
<dbReference type="InterPro" id="IPR000873">
    <property type="entry name" value="AMP-dep_synth/lig_dom"/>
</dbReference>
<protein>
    <recommendedName>
        <fullName evidence="5">Carrier domain-containing protein</fullName>
    </recommendedName>
</protein>
<evidence type="ECO:0000313" key="7">
    <source>
        <dbReference type="Proteomes" id="UP000193240"/>
    </source>
</evidence>
<dbReference type="SUPFAM" id="SSF52777">
    <property type="entry name" value="CoA-dependent acyltransferases"/>
    <property type="match status" value="8"/>
</dbReference>
<dbReference type="STRING" id="105696.A0A1Y2M659"/>
<dbReference type="Pfam" id="PF00501">
    <property type="entry name" value="AMP-binding"/>
    <property type="match status" value="3"/>
</dbReference>
<dbReference type="Gene3D" id="1.10.1200.10">
    <property type="entry name" value="ACP-like"/>
    <property type="match status" value="4"/>
</dbReference>
<dbReference type="GO" id="GO:0031177">
    <property type="term" value="F:phosphopantetheine binding"/>
    <property type="evidence" value="ECO:0007669"/>
    <property type="project" value="TreeGrafter"/>
</dbReference>
<dbReference type="GO" id="GO:0016874">
    <property type="term" value="F:ligase activity"/>
    <property type="evidence" value="ECO:0007669"/>
    <property type="project" value="UniProtKB-KW"/>
</dbReference>
<dbReference type="InParanoid" id="A0A1Y2M659"/>
<feature type="domain" description="Carrier" evidence="5">
    <location>
        <begin position="2677"/>
        <end position="2753"/>
    </location>
</feature>
<dbReference type="PROSITE" id="PS00455">
    <property type="entry name" value="AMP_BINDING"/>
    <property type="match status" value="3"/>
</dbReference>
<sequence>MSPFPVCSRQPPPELEACVHDLFREHAQAQPFAEAVSAHDAVLTYGELDQTSERVALLLRQNGITKEVPVGLYFQKSAWAIVAMLGVMKAGGTCVNLSPAYPDERIRTILATCDAKIVLSNTLQNGNFGQTGVKTFLINNETLSEFRDPGQTMQHADPSSAAYILFTSGSTGEPKGIVVEHGSLATSLRAHGERWKVNRASRIFQFASYTFDVSVADIFFALTSGGCVCVPSETERLQDLANSISRFNANWVFLTPSVASTLNPAEVSSLKTLITGGEAPTKDTVATWSSALDLIICTGPAECSIFCMGSNPCDANADPANVGWGIGGRIWLTQPDDPATLVPKGAVGELCVEGRIVARGYLNHEKKTAESFLIEPLWLPEEDTPRRRRVYRTGDLARENLDGSFTFLGRGDDQIKVNGQRVELGEVEHTIMKAAVGVKQTKVLLDAKSKALVAFVVMQDIAEDSASKHSVSNMSSSLKAALLDLRKFMKGTLPSYMVPTYFVPLRVLPLTLNTKVDVKALRRSLENFDDENRLAYSLHERGRTGKLNDNGVQLRNLWARLLGVSADSLSADSNFIASGGNSLTAMRLISTARGQGFMLDFESIMNADSLLDMASKMKIHDRGGQPNGSFRVSKNERQIAPVEKLRRAAKICNISFDVVQDVYPCTVAQEELVSSSITNPGSCIMHNTWRLPQDLDITKLRNCWQSVSRRHDILRTRICLDRSSGWTQVLTDNDLEIETFSSLHECTQHLDPKHMVPGLPYVRIGCIPKSADDDWSYFVMTWHHALYDWPTYRTVLQEVHRLYLGQKLDSVSVQMKDFVDFTRAGTSISMSAFWAECIGHEEPAFWPPAVQADPNTKCISRIISLPPKETWQSGNLFTLATILQTGFGIVSASFLGTHQSCYGLTLSGRDLHMDGISDLVGPTLITVPFVTSWSQDQTVYELLAQTKKHSLGVSRVSHSQDTLQRTKNSLRQFQSILVIQEDQFDQHVTFGLGDLVSAREQLLSQPFILECIPRKGDVQVNIEYDQSVLDEFKVLSFVESYQTLIAQLLSTDGTRTVNSLSTVDSAGSIGKSYFGQPMLMGISRSRVVHDLIEENIRRQPFAEAVCADGISLSYADLWQRSTFHLLNLQAMTVRSGSIIPIFSHKSPFVVPAMLAILRAGAAFVLIDGNTSATRLEKILQATNSNIAFADDDQSNDLRNLGQHILPLDVPSASTSTPDDSCSAQQPTVKPDDLAYIIFTSGSTGKPKGIMIEHDNFVSGALARMPMIQRNTSSRVYQFSSFAFDTSIEDILTTLLAGGCVCMPSEFQKLNDIACSFNELRANTVDLTPSSSTLFIPEKFPKLEVLILGGEVMTGAHIQRWAHKTTLINTYGPSECSIVTTVAKPATMNTDPRNIGKACCGRVWIVDPNDAHRLLPMGALGELLIEGPTLSRGYLSMPTENEKSFVSRLRWHPTGDRLYRTGDLAALNYDATIMFSSRIDTQVKIRGQRVELGSVEAHISTEPRIRTVAAEYCPMADDRMVLVAFLDLDDSSVKPTVNMSNSDVTDEIVTKVRSTLREEMPGYMVPELFISTVPIPRTMSGKIDRKKLRSFVASLDNAAATQYRYLDDTSSEQSVTLESVALKSVWSEVLDIPLSSINSNSNFFGLGGNSLSAIKLVAALRDGRSSITVQDVFRYPELHDMTLRMNHFKPQESFNTSTLMPFSLCRMEGAAVSVLLEEGLNKCLIEDVYPCTPLQKGFMMASAKYTNAYVAQHVYQLPTEVDMKKLKVSWAAANRKTSVLRTAIVFTHDNEHLQVVLKHDLEKYHSDSLEEYLALDMSRSMGYGTVLSRLGLVEQDDGKKFCVLTAHHAVFDGQFMKLLNKLVTDLYRGQKTDLFDCGFNKFVQHIYETNNAESAPFWTYLLQGDKGITFPQPDLSTNSIDTVIKKKNKLPTNSRYDMVSIALAAWALTIAHYTESSDIIFGLMVSGRNANLHGIEKVMGPTVATVPVRASIQLEQSIADYIMQMHQQRVNTIPFEQDGLEKIENIVPGSTSFNNILVIHHGEEPSLEDCILMPYAGDFPSPPNRYHAHDLVIDFVMEKDSVTLEARFNQAAIGRQKMQSILSCFGYIVEQFATAGNDHIVRNVNFCSADDRSIISSFNTFNTTSVDDCIHTLVSKSAKLHPQDTAVDGWDGKFLYGDLEERSNALAKHICSLFGPEKGPRIVPVCFRKSKYTVLSMLAILKAGAAYVPLDPSYPPLRLQQMTKQVHARFVLADASAESMFDENTKVVRIDDLLVADCLQRHEISSSVLPVIDPKDTAMIIFTSGSTGKPKGVVISHRAFSTLAVKLSPKLGLSRKSRVLQFAAHAFDVSNAEIFLTLSQGGCVCMAEEDERFGNLEGVIHMMRINWLYLTPTATSVLTGPHLVPSLETLLIGGEAARQDIIDTWASHVTLISTYGPAEATVWPSIVVFNASSNPLNIGYGDNCHMWLVQPDDPNKLSAFGSVGEILLEGPLLADGYFEDGPKTRQSFITGLAWAGPDRRFYKTNDLARYDENGSMIFCGRNGTMVKLRGMRIDLGDVEYQIKVAAGPKSNVCAELLKDIHDKDTIVAFVALENASSQEPRFILEPNESTQDRLNHIRVSLGAVLPKYMIPGPLIAMTDMPRTASGKTDRKKLRQMYKEFSESGLSATLSPAVKTKVPLETEKEHALAMLWAQILKMDLSVISAHDSFFAIGGDSIKAMRLVKTADTQGHCFSVADVWFKPRLRDLAAVISDKEAEAVHDIAPFSLLEPSPDLLARLERHSIDSKLDSIYDAYPCTLSQQGMMYLSERQPGAYIADFSYELPFDVDIERFKNSWQETVNLFENLRTCIVLDDRLGLIQLISRERAVDWSTKGLDSLSVIPTEGYLSAFSLQRPSNDSSFIFRLRMHHAVFDGEVVPLVLSETARAYKGSTRRTTLSYKYFVNHLQRDDVEKGDEYWTQKLAGFAGCDLLSSPTIACEDAVGRGVSTHEVVLTSNGNLASVPLRLQAAWAILSAFHTGCNDTMFSVTLSGRDTPLTGIDTIAGPVVATIPLRTRLNLDETVEVFLSSMMASTAKDRFFQHHGLRHCNSQDENGKQRSVATRMIIETTSMEPLPSFYRELKSPENNLYHTDGLMLHCQIEQKDGTDDFVVTLTADYELGLLSCGSARMLLSQTEALLLQMADTSRQIRDLEIPTRLSEALRKAPLHLKNRSRPRSSKLPASGLIASSDPNKIVPCAQNKDALELLCEILKISVDQVKVKDSWFSVGGDSISAMRLAGAARKKGFKISIHEVLSASTVYEIAERMSNTLPSANREAVSESEKLAVQHRNARVKAFCHDIERDPLSLYRIDARRLFENEVEDVVDTTGLQSTMVLMSTLTARGWYNYMTIDVDELYSGTRLRQALRRIFDRTPIMRSSFGIHRGKVKMIVFKTARFAIEQLDTSGDLRHATKSWIETDRCAAWQDNSSIVNVCFLRDQTKQTGRLIVCLPHFRYDGISLPVIYKDLLSSLKEEQVPQHASFADFASGVAQSQHSTEGRDFWRNLLQGSQVTRIGGPSLSRFSKPTDVSITATICSPDLRCFNRTWATLLQAAWAAVLAAWTDSSDVVFGLLVSGRSGDLASAAEAIGPCLNIIPVRLQVKDTTTFGEILTDAHDQRTKSSKWESMSLQSIVSHCTDWPAGSRMSSVVQHQNIDDTDTLMNDPSGSKVQLHCPDFDFADIWITTTPTNSGKEIKLELSYSPCLVVSEQASCLLQALVATIASATSDMRSLEAKVLPSVPQLPELPATYPGQNDCEGSFSGDEAAPGQAELRSIATGHHHLFDKDYFASLPPPEAQIGELAAAVIFSDDLKRALNVHVTVDDALQFLQTRLL</sequence>
<dbReference type="InterPro" id="IPR020845">
    <property type="entry name" value="AMP-binding_CS"/>
</dbReference>
<dbReference type="GO" id="GO:0044550">
    <property type="term" value="P:secondary metabolite biosynthetic process"/>
    <property type="evidence" value="ECO:0007669"/>
    <property type="project" value="TreeGrafter"/>
</dbReference>
<dbReference type="PROSITE" id="PS00012">
    <property type="entry name" value="PHOSPHOPANTETHEINE"/>
    <property type="match status" value="4"/>
</dbReference>
<dbReference type="PROSITE" id="PS50075">
    <property type="entry name" value="CARRIER"/>
    <property type="match status" value="4"/>
</dbReference>
<keyword evidence="7" id="KW-1185">Reference proteome</keyword>
<feature type="domain" description="Carrier" evidence="5">
    <location>
        <begin position="3232"/>
        <end position="3305"/>
    </location>
</feature>
<dbReference type="Gene3D" id="3.30.559.30">
    <property type="entry name" value="Nonribosomal peptide synthetase, condensation domain"/>
    <property type="match status" value="4"/>
</dbReference>
<evidence type="ECO:0000313" key="6">
    <source>
        <dbReference type="EMBL" id="OSS51462.1"/>
    </source>
</evidence>
<dbReference type="Pfam" id="PF00668">
    <property type="entry name" value="Condensation"/>
    <property type="match status" value="4"/>
</dbReference>
<evidence type="ECO:0000256" key="2">
    <source>
        <dbReference type="ARBA" id="ARBA00022553"/>
    </source>
</evidence>
<accession>A0A1Y2M659</accession>
<organism evidence="6 7">
    <name type="scientific">Epicoccum nigrum</name>
    <name type="common">Soil fungus</name>
    <name type="synonym">Epicoccum purpurascens</name>
    <dbReference type="NCBI Taxonomy" id="105696"/>
    <lineage>
        <taxon>Eukaryota</taxon>
        <taxon>Fungi</taxon>
        <taxon>Dikarya</taxon>
        <taxon>Ascomycota</taxon>
        <taxon>Pezizomycotina</taxon>
        <taxon>Dothideomycetes</taxon>
        <taxon>Pleosporomycetidae</taxon>
        <taxon>Pleosporales</taxon>
        <taxon>Pleosporineae</taxon>
        <taxon>Didymellaceae</taxon>
        <taxon>Epicoccum</taxon>
    </lineage>
</organism>
<evidence type="ECO:0000256" key="1">
    <source>
        <dbReference type="ARBA" id="ARBA00022450"/>
    </source>
</evidence>
<dbReference type="FunFam" id="3.30.300.30:FF:000015">
    <property type="entry name" value="Nonribosomal peptide synthase SidD"/>
    <property type="match status" value="3"/>
</dbReference>
<dbReference type="InterPro" id="IPR042099">
    <property type="entry name" value="ANL_N_sf"/>
</dbReference>
<evidence type="ECO:0000256" key="3">
    <source>
        <dbReference type="ARBA" id="ARBA00022598"/>
    </source>
</evidence>
<dbReference type="InterPro" id="IPR009081">
    <property type="entry name" value="PP-bd_ACP"/>
</dbReference>
<proteinExistence type="inferred from homology"/>
<comment type="similarity">
    <text evidence="4">Belongs to the NRP synthetase family.</text>
</comment>
<dbReference type="Gene3D" id="3.30.300.30">
    <property type="match status" value="3"/>
</dbReference>
<dbReference type="SUPFAM" id="SSF56801">
    <property type="entry name" value="Acetyl-CoA synthetase-like"/>
    <property type="match status" value="3"/>
</dbReference>
<dbReference type="GO" id="GO:0043041">
    <property type="term" value="P:amino acid activation for nonribosomal peptide biosynthetic process"/>
    <property type="evidence" value="ECO:0007669"/>
    <property type="project" value="TreeGrafter"/>
</dbReference>
<dbReference type="InterPro" id="IPR045851">
    <property type="entry name" value="AMP-bd_C_sf"/>
</dbReference>